<protein>
    <submittedName>
        <fullName evidence="1">Uncharacterized protein</fullName>
    </submittedName>
</protein>
<organism evidence="1 2">
    <name type="scientific">Lacticaseibacillus paracasei subsp. paracasei Lpp126</name>
    <dbReference type="NCBI Taxonomy" id="1256206"/>
    <lineage>
        <taxon>Bacteria</taxon>
        <taxon>Bacillati</taxon>
        <taxon>Bacillota</taxon>
        <taxon>Bacilli</taxon>
        <taxon>Lactobacillales</taxon>
        <taxon>Lactobacillaceae</taxon>
        <taxon>Lacticaseibacillus</taxon>
    </lineage>
</organism>
<proteinExistence type="predicted"/>
<dbReference type="Proteomes" id="UP000014243">
    <property type="component" value="Unassembled WGS sequence"/>
</dbReference>
<dbReference type="EMBL" id="ANKC01000854">
    <property type="protein sequence ID" value="EPC74156.1"/>
    <property type="molecule type" value="Genomic_DNA"/>
</dbReference>
<evidence type="ECO:0000313" key="1">
    <source>
        <dbReference type="EMBL" id="EPC74156.1"/>
    </source>
</evidence>
<sequence length="18" mass="2156">MKPNYAYPLDIDWTTAEK</sequence>
<comment type="caution">
    <text evidence="1">The sequence shown here is derived from an EMBL/GenBank/DDBJ whole genome shotgun (WGS) entry which is preliminary data.</text>
</comment>
<name>S2RRV0_LACPA</name>
<reference evidence="1 2" key="1">
    <citation type="journal article" date="2013" name="PLoS ONE">
        <title>Lactobacillus paracasei comparative genomics: towards species pan-genome definition and exploitation of diversity.</title>
        <authorList>
            <person name="Smokvina T."/>
            <person name="Wels M."/>
            <person name="Polka J."/>
            <person name="Chervaux C."/>
            <person name="Brisse S."/>
            <person name="Boekhorst J."/>
            <person name="van Hylckama Vlieg J.E."/>
            <person name="Siezen R.J."/>
        </authorList>
    </citation>
    <scope>NUCLEOTIDE SEQUENCE [LARGE SCALE GENOMIC DNA]</scope>
    <source>
        <strain evidence="1 2">Lpp126</strain>
    </source>
</reference>
<gene>
    <name evidence="1" type="ORF">Lpp126_11990</name>
</gene>
<evidence type="ECO:0000313" key="2">
    <source>
        <dbReference type="Proteomes" id="UP000014243"/>
    </source>
</evidence>
<accession>S2RRV0</accession>
<dbReference type="AlphaFoldDB" id="S2RRV0"/>